<organism evidence="1 2">
    <name type="scientific">Rangifer tarandus platyrhynchus</name>
    <name type="common">Svalbard reindeer</name>
    <dbReference type="NCBI Taxonomy" id="3082113"/>
    <lineage>
        <taxon>Eukaryota</taxon>
        <taxon>Metazoa</taxon>
        <taxon>Chordata</taxon>
        <taxon>Craniata</taxon>
        <taxon>Vertebrata</taxon>
        <taxon>Euteleostomi</taxon>
        <taxon>Mammalia</taxon>
        <taxon>Eutheria</taxon>
        <taxon>Laurasiatheria</taxon>
        <taxon>Artiodactyla</taxon>
        <taxon>Ruminantia</taxon>
        <taxon>Pecora</taxon>
        <taxon>Cervidae</taxon>
        <taxon>Odocoileinae</taxon>
        <taxon>Rangifer</taxon>
    </lineage>
</organism>
<reference evidence="1" key="2">
    <citation type="submission" date="2025-03" db="EMBL/GenBank/DDBJ databases">
        <authorList>
            <consortium name="ELIXIR-Norway"/>
            <consortium name="Elixir Norway"/>
        </authorList>
    </citation>
    <scope>NUCLEOTIDE SEQUENCE</scope>
</reference>
<sequence>MSQLFVSGGESVGFFFSFICNLSETPQALGFLGGTSGKEPACQCKRYKRLGFDPWVRDDPLEEGMATHSSILALRIPMDRGTWWAVVPRFTKSWTRLKQISMHVRLWPSCFFLGKQAC</sequence>
<dbReference type="Proteomes" id="UP001162501">
    <property type="component" value="Chromosome 27"/>
</dbReference>
<accession>A0AC59ZBR8</accession>
<gene>
    <name evidence="1" type="ORF">MRATA1EN22A_LOCUS16309</name>
</gene>
<protein>
    <submittedName>
        <fullName evidence="1">Uncharacterized protein</fullName>
    </submittedName>
</protein>
<name>A0AC59ZBR8_RANTA</name>
<reference evidence="1" key="1">
    <citation type="submission" date="2023-05" db="EMBL/GenBank/DDBJ databases">
        <authorList>
            <consortium name="ELIXIR-Norway"/>
        </authorList>
    </citation>
    <scope>NUCLEOTIDE SEQUENCE</scope>
</reference>
<proteinExistence type="predicted"/>
<evidence type="ECO:0000313" key="2">
    <source>
        <dbReference type="Proteomes" id="UP001162501"/>
    </source>
</evidence>
<dbReference type="EMBL" id="OX596111">
    <property type="protein sequence ID" value="CAN0353827.1"/>
    <property type="molecule type" value="Genomic_DNA"/>
</dbReference>
<evidence type="ECO:0000313" key="1">
    <source>
        <dbReference type="EMBL" id="CAN0353827.1"/>
    </source>
</evidence>